<protein>
    <recommendedName>
        <fullName evidence="3">DUF5753 domain-containing protein</fullName>
    </recommendedName>
</protein>
<name>A0A974W2R2_9NOCA</name>
<reference evidence="1 2" key="2">
    <citation type="journal article" date="2022" name="Arch. Microbiol.">
        <title>Rhodococcus pseudokoreensis sp. nov. isolated from the rhizosphere of young M26 apple rootstocks.</title>
        <authorList>
            <person name="Kampfer P."/>
            <person name="Glaeser S.P."/>
            <person name="Blom J."/>
            <person name="Wolf J."/>
            <person name="Benning S."/>
            <person name="Schloter M."/>
            <person name="Neumann-Schaal M."/>
        </authorList>
    </citation>
    <scope>NUCLEOTIDE SEQUENCE [LARGE SCALE GENOMIC DNA]</scope>
    <source>
        <strain evidence="1 2">R79</strain>
    </source>
</reference>
<keyword evidence="2" id="KW-1185">Reference proteome</keyword>
<evidence type="ECO:0000313" key="2">
    <source>
        <dbReference type="Proteomes" id="UP000662986"/>
    </source>
</evidence>
<accession>A0A974W2R2</accession>
<evidence type="ECO:0008006" key="3">
    <source>
        <dbReference type="Google" id="ProtNLM"/>
    </source>
</evidence>
<proteinExistence type="predicted"/>
<sequence length="117" mass="13111">MGVAGAARAFGRLQYRLTSAPFRLFDDVAMPALFDDGAPARLAYEWVLIECDTAAAILFDDDVAAAHAQKLRQRSAALRYAIARGQRQILCDTEAVALERHRARFRERHRRHAGNTD</sequence>
<dbReference type="Proteomes" id="UP000662986">
    <property type="component" value="Chromosome"/>
</dbReference>
<organism evidence="1 2">
    <name type="scientific">Rhodococcus pseudokoreensis</name>
    <dbReference type="NCBI Taxonomy" id="2811421"/>
    <lineage>
        <taxon>Bacteria</taxon>
        <taxon>Bacillati</taxon>
        <taxon>Actinomycetota</taxon>
        <taxon>Actinomycetes</taxon>
        <taxon>Mycobacteriales</taxon>
        <taxon>Nocardiaceae</taxon>
        <taxon>Rhodococcus</taxon>
    </lineage>
</organism>
<gene>
    <name evidence="1" type="ORF">JWS13_15345</name>
</gene>
<evidence type="ECO:0000313" key="1">
    <source>
        <dbReference type="EMBL" id="QSE89899.1"/>
    </source>
</evidence>
<reference evidence="1 2" key="1">
    <citation type="journal article" date="2021" name="Microbiol. Resour. Announc.">
        <title>Complete Genome Sequences of Two Rhodococcus sp. Strains with Large and Linear Chromosomes, Isolated from Apple Rhizosphere.</title>
        <authorList>
            <person name="Benning S."/>
            <person name="Brugnone N."/>
            <person name="Siani R."/>
            <person name="Kublik S."/>
            <person name="Schloter M."/>
            <person name="Rad V."/>
        </authorList>
    </citation>
    <scope>NUCLEOTIDE SEQUENCE [LARGE SCALE GENOMIC DNA]</scope>
    <source>
        <strain evidence="1 2">R79</strain>
    </source>
</reference>
<dbReference type="EMBL" id="CP070619">
    <property type="protein sequence ID" value="QSE89899.1"/>
    <property type="molecule type" value="Genomic_DNA"/>
</dbReference>
<dbReference type="RefSeq" id="WP_206006427.1">
    <property type="nucleotide sequence ID" value="NZ_CP070619.1"/>
</dbReference>